<organism evidence="1 2">
    <name type="scientific">Chitinophaga varians</name>
    <dbReference type="NCBI Taxonomy" id="2202339"/>
    <lineage>
        <taxon>Bacteria</taxon>
        <taxon>Pseudomonadati</taxon>
        <taxon>Bacteroidota</taxon>
        <taxon>Chitinophagia</taxon>
        <taxon>Chitinophagales</taxon>
        <taxon>Chitinophagaceae</taxon>
        <taxon>Chitinophaga</taxon>
    </lineage>
</organism>
<evidence type="ECO:0000313" key="1">
    <source>
        <dbReference type="EMBL" id="NLR68095.1"/>
    </source>
</evidence>
<dbReference type="AlphaFoldDB" id="A0A847S3R6"/>
<keyword evidence="1" id="KW-0251">Elongation factor</keyword>
<reference evidence="1 2" key="1">
    <citation type="submission" date="2020-04" db="EMBL/GenBank/DDBJ databases">
        <authorList>
            <person name="Yin C."/>
        </authorList>
    </citation>
    <scope>NUCLEOTIDE SEQUENCE [LARGE SCALE GENOMIC DNA]</scope>
    <source>
        <strain evidence="1 2">Ae27</strain>
    </source>
</reference>
<gene>
    <name evidence="1" type="ORF">HGH92_27565</name>
</gene>
<protein>
    <submittedName>
        <fullName evidence="1">GreA/GreB family elongation factor</fullName>
    </submittedName>
</protein>
<evidence type="ECO:0000313" key="2">
    <source>
        <dbReference type="Proteomes" id="UP000570474"/>
    </source>
</evidence>
<keyword evidence="2" id="KW-1185">Reference proteome</keyword>
<keyword evidence="1" id="KW-0648">Protein biosynthesis</keyword>
<dbReference type="GO" id="GO:0003746">
    <property type="term" value="F:translation elongation factor activity"/>
    <property type="evidence" value="ECO:0007669"/>
    <property type="project" value="UniProtKB-KW"/>
</dbReference>
<comment type="caution">
    <text evidence="1">The sequence shown here is derived from an EMBL/GenBank/DDBJ whole genome shotgun (WGS) entry which is preliminary data.</text>
</comment>
<dbReference type="EMBL" id="JABAIA010000003">
    <property type="protein sequence ID" value="NLR68095.1"/>
    <property type="molecule type" value="Genomic_DNA"/>
</dbReference>
<proteinExistence type="predicted"/>
<accession>A0A847S3R6</accession>
<dbReference type="RefSeq" id="WP_168874030.1">
    <property type="nucleotide sequence ID" value="NZ_JABAIA010000003.1"/>
</dbReference>
<dbReference type="Proteomes" id="UP000570474">
    <property type="component" value="Unassembled WGS sequence"/>
</dbReference>
<sequence>MMMEEKIAHKLLLKNYCEQIILQRIAITQQAMDEAQAAANQEGKSSAGDKYETARAMSHLEKDMHARQLLAHQESLHTLRMINVQVIYNAPAAGAFIRSTTTNFFIGGGLGKQIVNGETVVFLSPASPLALQLLHKKTGDEFTFKGKEKIITIY</sequence>
<name>A0A847S3R6_9BACT</name>